<evidence type="ECO:0000313" key="1">
    <source>
        <dbReference type="EMBL" id="PRX19337.1"/>
    </source>
</evidence>
<name>A0A2T0K8F3_9ACTN</name>
<comment type="caution">
    <text evidence="1">The sequence shown here is derived from an EMBL/GenBank/DDBJ whole genome shotgun (WGS) entry which is preliminary data.</text>
</comment>
<sequence length="54" mass="5954">MHAYVFRSLMTIKLGKANHIIELLAIGHPSPPAQMDCRQGRIRTTMAGMSGHHA</sequence>
<gene>
    <name evidence="1" type="ORF">CLV67_11089</name>
</gene>
<evidence type="ECO:0000313" key="2">
    <source>
        <dbReference type="Proteomes" id="UP000239415"/>
    </source>
</evidence>
<dbReference type="AlphaFoldDB" id="A0A2T0K8F3"/>
<dbReference type="Proteomes" id="UP000239415">
    <property type="component" value="Unassembled WGS sequence"/>
</dbReference>
<proteinExistence type="predicted"/>
<organism evidence="1 2">
    <name type="scientific">Actinoplanes italicus</name>
    <dbReference type="NCBI Taxonomy" id="113567"/>
    <lineage>
        <taxon>Bacteria</taxon>
        <taxon>Bacillati</taxon>
        <taxon>Actinomycetota</taxon>
        <taxon>Actinomycetes</taxon>
        <taxon>Micromonosporales</taxon>
        <taxon>Micromonosporaceae</taxon>
        <taxon>Actinoplanes</taxon>
    </lineage>
</organism>
<dbReference type="EMBL" id="PVMZ01000010">
    <property type="protein sequence ID" value="PRX19337.1"/>
    <property type="molecule type" value="Genomic_DNA"/>
</dbReference>
<keyword evidence="2" id="KW-1185">Reference proteome</keyword>
<reference evidence="1 2" key="1">
    <citation type="submission" date="2018-03" db="EMBL/GenBank/DDBJ databases">
        <title>Genomic Encyclopedia of Archaeal and Bacterial Type Strains, Phase II (KMG-II): from individual species to whole genera.</title>
        <authorList>
            <person name="Goeker M."/>
        </authorList>
    </citation>
    <scope>NUCLEOTIDE SEQUENCE [LARGE SCALE GENOMIC DNA]</scope>
    <source>
        <strain evidence="1 2">DSM 43146</strain>
    </source>
</reference>
<protein>
    <submittedName>
        <fullName evidence="1">Uncharacterized protein</fullName>
    </submittedName>
</protein>
<accession>A0A2T0K8F3</accession>